<dbReference type="GO" id="GO:0016787">
    <property type="term" value="F:hydrolase activity"/>
    <property type="evidence" value="ECO:0007669"/>
    <property type="project" value="UniProtKB-KW"/>
</dbReference>
<evidence type="ECO:0000256" key="1">
    <source>
        <dbReference type="SAM" id="SignalP"/>
    </source>
</evidence>
<accession>A0ABW9ZS84</accession>
<dbReference type="PANTHER" id="PTHR46825">
    <property type="entry name" value="D-ALANYL-D-ALANINE-CARBOXYPEPTIDASE/ENDOPEPTIDASE AMPH"/>
    <property type="match status" value="1"/>
</dbReference>
<keyword evidence="1" id="KW-0732">Signal</keyword>
<protein>
    <submittedName>
        <fullName evidence="3">Serine hydrolase</fullName>
    </submittedName>
</protein>
<evidence type="ECO:0000259" key="2">
    <source>
        <dbReference type="Pfam" id="PF00144"/>
    </source>
</evidence>
<organism evidence="3 4">
    <name type="scientific">Sediminibacterium roseum</name>
    <dbReference type="NCBI Taxonomy" id="1978412"/>
    <lineage>
        <taxon>Bacteria</taxon>
        <taxon>Pseudomonadati</taxon>
        <taxon>Bacteroidota</taxon>
        <taxon>Chitinophagia</taxon>
        <taxon>Chitinophagales</taxon>
        <taxon>Chitinophagaceae</taxon>
        <taxon>Sediminibacterium</taxon>
    </lineage>
</organism>
<dbReference type="Pfam" id="PF00144">
    <property type="entry name" value="Beta-lactamase"/>
    <property type="match status" value="1"/>
</dbReference>
<comment type="caution">
    <text evidence="3">The sequence shown here is derived from an EMBL/GenBank/DDBJ whole genome shotgun (WGS) entry which is preliminary data.</text>
</comment>
<dbReference type="SUPFAM" id="SSF56601">
    <property type="entry name" value="beta-lactamase/transpeptidase-like"/>
    <property type="match status" value="1"/>
</dbReference>
<feature type="signal peptide" evidence="1">
    <location>
        <begin position="1"/>
        <end position="18"/>
    </location>
</feature>
<name>A0ABW9ZS84_9BACT</name>
<feature type="domain" description="Beta-lactamase-related" evidence="2">
    <location>
        <begin position="144"/>
        <end position="451"/>
    </location>
</feature>
<keyword evidence="3" id="KW-0378">Hydrolase</keyword>
<dbReference type="InterPro" id="IPR050491">
    <property type="entry name" value="AmpC-like"/>
</dbReference>
<proteinExistence type="predicted"/>
<dbReference type="Gene3D" id="3.40.710.10">
    <property type="entry name" value="DD-peptidase/beta-lactamase superfamily"/>
    <property type="match status" value="1"/>
</dbReference>
<dbReference type="Proteomes" id="UP000753802">
    <property type="component" value="Unassembled WGS sequence"/>
</dbReference>
<sequence length="568" mass="63410">MGKIIRFQLLLSCLVCCAALRAQVKLVPGKTVAATLSALQPEVYTIHLRKNEMASISLFQKQVSLYAVVRGPNDSLRQVVDDNGTGHKEVVNIIADTSGDYKISVHWNFVKPVSGEYTITLNKIEKMKANKPGKAHQLFDSWYEGNGPGAAVMVIKDNRIVFEDYKGYANLDAMQKIGPDAMFDLASVSKQFTAFAIAMLADRKLIAIEDDIRKYIPELPDYGKTITIAHLVHHTSGIRDFVSCFQFMGLTPEDVVTQEMVLRFAINQKHLKFAPGERYSYSNTNYSLLASLVARVTKQSFASWMKENVFDPLQMNATFFKEKAGGLYNNKVVSYKPAAEGFEQRLQNNTVVGSQGCNSNMNDLLKWLNSFNTKQLITPGMEQMLASKGVLNDGKQVPYGFGNNIAKYKSFDKIDHLGLFTGFRTSIARFPGEGLAVVYLSNDDNDASYGRATKIGDLFLDARPNIPSLARTPNAEAVLQEMESNTRRSADIPLDEYMGTYFSPELGSSLQIGTRNGNLVIIHPRMDDIQLPFVKKDDFGFVKFSRDTAGKINRFVIEGEMMDFVRVD</sequence>
<evidence type="ECO:0000313" key="4">
    <source>
        <dbReference type="Proteomes" id="UP000753802"/>
    </source>
</evidence>
<dbReference type="Gene3D" id="2.60.120.380">
    <property type="match status" value="1"/>
</dbReference>
<dbReference type="EMBL" id="JAACJS010000011">
    <property type="protein sequence ID" value="NCI49380.1"/>
    <property type="molecule type" value="Genomic_DNA"/>
</dbReference>
<dbReference type="RefSeq" id="WP_161817706.1">
    <property type="nucleotide sequence ID" value="NZ_JAACJS010000011.1"/>
</dbReference>
<dbReference type="InterPro" id="IPR001466">
    <property type="entry name" value="Beta-lactam-related"/>
</dbReference>
<gene>
    <name evidence="3" type="ORF">GWC95_05565</name>
</gene>
<dbReference type="PANTHER" id="PTHR46825:SF9">
    <property type="entry name" value="BETA-LACTAMASE-RELATED DOMAIN-CONTAINING PROTEIN"/>
    <property type="match status" value="1"/>
</dbReference>
<keyword evidence="4" id="KW-1185">Reference proteome</keyword>
<evidence type="ECO:0000313" key="3">
    <source>
        <dbReference type="EMBL" id="NCI49380.1"/>
    </source>
</evidence>
<dbReference type="InterPro" id="IPR012338">
    <property type="entry name" value="Beta-lactam/transpept-like"/>
</dbReference>
<reference evidence="3 4" key="1">
    <citation type="submission" date="2020-01" db="EMBL/GenBank/DDBJ databases">
        <title>Genome analysis.</title>
        <authorList>
            <person name="Wu S."/>
            <person name="Wang G."/>
        </authorList>
    </citation>
    <scope>NUCLEOTIDE SEQUENCE [LARGE SCALE GENOMIC DNA]</scope>
    <source>
        <strain evidence="3 4">SYL130</strain>
    </source>
</reference>
<feature type="chain" id="PRO_5046835610" evidence="1">
    <location>
        <begin position="19"/>
        <end position="568"/>
    </location>
</feature>